<evidence type="ECO:0000313" key="2">
    <source>
        <dbReference type="Proteomes" id="UP000002640"/>
    </source>
</evidence>
<sequence>MPKPTMDASWEVEVSEKTGRPIRWNGQNFQYYKKLTEIAARKKSLELFKSVCTDMVQELMALKDGSAMWKYLCDRYEGTANEQTKAMPKRQLYDQLESAKYKRNGSIKGHPNYMCRLKGRLKTVGMTLDDAVFRGMLSSSLPSNERFDRLRGFVDAGMDYVNTPEKVVALTITFDKANQAKPQVATSMDGRKGTERRVRVLCAAAQAACPEKTIKQGGGGNNEQKL</sequence>
<protein>
    <submittedName>
        <fullName evidence="1">Uncharacterized protein</fullName>
    </submittedName>
</protein>
<dbReference type="KEGG" id="psoj:PHYSODRAFT_254737"/>
<dbReference type="Proteomes" id="UP000002640">
    <property type="component" value="Unassembled WGS sequence"/>
</dbReference>
<dbReference type="Pfam" id="PF14223">
    <property type="entry name" value="Retrotran_gag_2"/>
    <property type="match status" value="1"/>
</dbReference>
<keyword evidence="2" id="KW-1185">Reference proteome</keyword>
<gene>
    <name evidence="1" type="ORF">PHYSODRAFT_254737</name>
</gene>
<dbReference type="EMBL" id="JH159153">
    <property type="protein sequence ID" value="EGZ19807.1"/>
    <property type="molecule type" value="Genomic_DNA"/>
</dbReference>
<dbReference type="AlphaFoldDB" id="G4Z9V4"/>
<proteinExistence type="predicted"/>
<organism evidence="1 2">
    <name type="scientific">Phytophthora sojae (strain P6497)</name>
    <name type="common">Soybean stem and root rot agent</name>
    <name type="synonym">Phytophthora megasperma f. sp. glycines</name>
    <dbReference type="NCBI Taxonomy" id="1094619"/>
    <lineage>
        <taxon>Eukaryota</taxon>
        <taxon>Sar</taxon>
        <taxon>Stramenopiles</taxon>
        <taxon>Oomycota</taxon>
        <taxon>Peronosporomycetes</taxon>
        <taxon>Peronosporales</taxon>
        <taxon>Peronosporaceae</taxon>
        <taxon>Phytophthora</taxon>
    </lineage>
</organism>
<name>G4Z9V4_PHYSP</name>
<accession>G4Z9V4</accession>
<dbReference type="InParanoid" id="G4Z9V4"/>
<evidence type="ECO:0000313" key="1">
    <source>
        <dbReference type="EMBL" id="EGZ19807.1"/>
    </source>
</evidence>
<dbReference type="RefSeq" id="XP_009522524.1">
    <property type="nucleotide sequence ID" value="XM_009524229.1"/>
</dbReference>
<dbReference type="GeneID" id="20638537"/>
<dbReference type="OMA" id="MVQELMA"/>
<reference evidence="1 2" key="1">
    <citation type="journal article" date="2006" name="Science">
        <title>Phytophthora genome sequences uncover evolutionary origins and mechanisms of pathogenesis.</title>
        <authorList>
            <person name="Tyler B.M."/>
            <person name="Tripathy S."/>
            <person name="Zhang X."/>
            <person name="Dehal P."/>
            <person name="Jiang R.H."/>
            <person name="Aerts A."/>
            <person name="Arredondo F.D."/>
            <person name="Baxter L."/>
            <person name="Bensasson D."/>
            <person name="Beynon J.L."/>
            <person name="Chapman J."/>
            <person name="Damasceno C.M."/>
            <person name="Dorrance A.E."/>
            <person name="Dou D."/>
            <person name="Dickerman A.W."/>
            <person name="Dubchak I.L."/>
            <person name="Garbelotto M."/>
            <person name="Gijzen M."/>
            <person name="Gordon S.G."/>
            <person name="Govers F."/>
            <person name="Grunwald N.J."/>
            <person name="Huang W."/>
            <person name="Ivors K.L."/>
            <person name="Jones R.W."/>
            <person name="Kamoun S."/>
            <person name="Krampis K."/>
            <person name="Lamour K.H."/>
            <person name="Lee M.K."/>
            <person name="McDonald W.H."/>
            <person name="Medina M."/>
            <person name="Meijer H.J."/>
            <person name="Nordberg E.K."/>
            <person name="Maclean D.J."/>
            <person name="Ospina-Giraldo M.D."/>
            <person name="Morris P.F."/>
            <person name="Phuntumart V."/>
            <person name="Putnam N.H."/>
            <person name="Rash S."/>
            <person name="Rose J.K."/>
            <person name="Sakihama Y."/>
            <person name="Salamov A.A."/>
            <person name="Savidor A."/>
            <person name="Scheuring C.F."/>
            <person name="Smith B.M."/>
            <person name="Sobral B.W."/>
            <person name="Terry A."/>
            <person name="Torto-Alalibo T.A."/>
            <person name="Win J."/>
            <person name="Xu Z."/>
            <person name="Zhang H."/>
            <person name="Grigoriev I.V."/>
            <person name="Rokhsar D.S."/>
            <person name="Boore J.L."/>
        </authorList>
    </citation>
    <scope>NUCLEOTIDE SEQUENCE [LARGE SCALE GENOMIC DNA]</scope>
    <source>
        <strain evidence="1 2">P6497</strain>
    </source>
</reference>